<evidence type="ECO:0000313" key="1">
    <source>
        <dbReference type="EMBL" id="SUI93669.1"/>
    </source>
</evidence>
<dbReference type="AlphaFoldDB" id="A0A380B5Y2"/>
<sequence>MRAAIVIDGIITNIILAKTLDLYPSAKLLSDFSMLKIGDEYDEVLANADAPIIEPESDIHVLEPNI</sequence>
<dbReference type="EMBL" id="UGYV01000001">
    <property type="protein sequence ID" value="SUI93669.1"/>
    <property type="molecule type" value="Genomic_DNA"/>
</dbReference>
<dbReference type="Proteomes" id="UP000255061">
    <property type="component" value="Unassembled WGS sequence"/>
</dbReference>
<evidence type="ECO:0000313" key="2">
    <source>
        <dbReference type="Proteomes" id="UP000255061"/>
    </source>
</evidence>
<dbReference type="RefSeq" id="WP_115407026.1">
    <property type="nucleotide sequence ID" value="NZ_UGYV01000001.1"/>
</dbReference>
<reference evidence="1 2" key="1">
    <citation type="submission" date="2018-06" db="EMBL/GenBank/DDBJ databases">
        <authorList>
            <consortium name="Pathogen Informatics"/>
            <person name="Doyle S."/>
        </authorList>
    </citation>
    <scope>NUCLEOTIDE SEQUENCE [LARGE SCALE GENOMIC DNA]</scope>
    <source>
        <strain evidence="1 2">NCTC10736</strain>
    </source>
</reference>
<organism evidence="1 2">
    <name type="scientific">Shewanella morhuae</name>
    <dbReference type="NCBI Taxonomy" id="365591"/>
    <lineage>
        <taxon>Bacteria</taxon>
        <taxon>Pseudomonadati</taxon>
        <taxon>Pseudomonadota</taxon>
        <taxon>Gammaproteobacteria</taxon>
        <taxon>Alteromonadales</taxon>
        <taxon>Shewanellaceae</taxon>
        <taxon>Shewanella</taxon>
    </lineage>
</organism>
<proteinExistence type="predicted"/>
<name>A0A380B5Y2_9GAMM</name>
<accession>A0A380B5Y2</accession>
<protein>
    <submittedName>
        <fullName evidence="1">Uncharacterized protein</fullName>
    </submittedName>
</protein>
<gene>
    <name evidence="1" type="ORF">NCTC10736_03784</name>
</gene>